<accession>A0A6A7ARN9</accession>
<dbReference type="AlphaFoldDB" id="A0A6A7ARN9"/>
<gene>
    <name evidence="2" type="ORF">T440DRAFT_502856</name>
</gene>
<dbReference type="SUPFAM" id="SSF51735">
    <property type="entry name" value="NAD(P)-binding Rossmann-fold domains"/>
    <property type="match status" value="1"/>
</dbReference>
<evidence type="ECO:0000313" key="2">
    <source>
        <dbReference type="EMBL" id="KAF2844828.1"/>
    </source>
</evidence>
<dbReference type="OrthoDB" id="10262413at2759"/>
<dbReference type="PANTHER" id="PTHR48079">
    <property type="entry name" value="PROTEIN YEEZ"/>
    <property type="match status" value="1"/>
</dbReference>
<dbReference type="GO" id="GO:0005737">
    <property type="term" value="C:cytoplasm"/>
    <property type="evidence" value="ECO:0007669"/>
    <property type="project" value="TreeGrafter"/>
</dbReference>
<dbReference type="Proteomes" id="UP000799423">
    <property type="component" value="Unassembled WGS sequence"/>
</dbReference>
<proteinExistence type="predicted"/>
<sequence>MSPGLLFVTGSTGYIGGILIELAVADGHKDGDMKLSALGPEPVRGVLNSLDVLRNESKEADAVVNLATAYVFSQGKYEDALLIDNAAVDAMCDGLVGTNKPLITTSGTFSAQADPNGNETNEDAPPEPSHLNAKGRGIRVMAVRMAPFTYGRGGSSIARFMGMSNNMGGLPIVNSKRVRLAMCSMLDRKPGTLFDAVNSSVCVTNKDITYDEAFAGFGENIAWFLKVENRASGAKAPKKLGWQPKGTPILEYIKSGSYSTKTKVIQEFLSKKQA</sequence>
<dbReference type="PANTHER" id="PTHR48079:SF5">
    <property type="entry name" value="DEPENDENT EPIMERASE_DEHYDRATASE, PUTATIVE (AFU_ORTHOLOGUE AFUA_7G00180)-RELATED"/>
    <property type="match status" value="1"/>
</dbReference>
<feature type="compositionally biased region" description="Polar residues" evidence="1">
    <location>
        <begin position="106"/>
        <end position="119"/>
    </location>
</feature>
<dbReference type="InterPro" id="IPR036291">
    <property type="entry name" value="NAD(P)-bd_dom_sf"/>
</dbReference>
<keyword evidence="3" id="KW-1185">Reference proteome</keyword>
<feature type="region of interest" description="Disordered" evidence="1">
    <location>
        <begin position="106"/>
        <end position="133"/>
    </location>
</feature>
<evidence type="ECO:0000313" key="3">
    <source>
        <dbReference type="Proteomes" id="UP000799423"/>
    </source>
</evidence>
<dbReference type="InterPro" id="IPR051783">
    <property type="entry name" value="NAD(P)-dependent_oxidoreduct"/>
</dbReference>
<protein>
    <recommendedName>
        <fullName evidence="4">NAD-dependent epimerase/dehydratase domain-containing protein</fullName>
    </recommendedName>
</protein>
<name>A0A6A7ARN9_9PLEO</name>
<evidence type="ECO:0008006" key="4">
    <source>
        <dbReference type="Google" id="ProtNLM"/>
    </source>
</evidence>
<dbReference type="Gene3D" id="3.40.50.720">
    <property type="entry name" value="NAD(P)-binding Rossmann-like Domain"/>
    <property type="match status" value="1"/>
</dbReference>
<dbReference type="GO" id="GO:0004029">
    <property type="term" value="F:aldehyde dehydrogenase (NAD+) activity"/>
    <property type="evidence" value="ECO:0007669"/>
    <property type="project" value="TreeGrafter"/>
</dbReference>
<evidence type="ECO:0000256" key="1">
    <source>
        <dbReference type="SAM" id="MobiDB-lite"/>
    </source>
</evidence>
<dbReference type="EMBL" id="MU006362">
    <property type="protein sequence ID" value="KAF2844828.1"/>
    <property type="molecule type" value="Genomic_DNA"/>
</dbReference>
<organism evidence="2 3">
    <name type="scientific">Plenodomus tracheiphilus IPT5</name>
    <dbReference type="NCBI Taxonomy" id="1408161"/>
    <lineage>
        <taxon>Eukaryota</taxon>
        <taxon>Fungi</taxon>
        <taxon>Dikarya</taxon>
        <taxon>Ascomycota</taxon>
        <taxon>Pezizomycotina</taxon>
        <taxon>Dothideomycetes</taxon>
        <taxon>Pleosporomycetidae</taxon>
        <taxon>Pleosporales</taxon>
        <taxon>Pleosporineae</taxon>
        <taxon>Leptosphaeriaceae</taxon>
        <taxon>Plenodomus</taxon>
    </lineage>
</organism>
<reference evidence="2" key="1">
    <citation type="submission" date="2020-01" db="EMBL/GenBank/DDBJ databases">
        <authorList>
            <consortium name="DOE Joint Genome Institute"/>
            <person name="Haridas S."/>
            <person name="Albert R."/>
            <person name="Binder M."/>
            <person name="Bloem J."/>
            <person name="Labutti K."/>
            <person name="Salamov A."/>
            <person name="Andreopoulos B."/>
            <person name="Baker S.E."/>
            <person name="Barry K."/>
            <person name="Bills G."/>
            <person name="Bluhm B.H."/>
            <person name="Cannon C."/>
            <person name="Castanera R."/>
            <person name="Culley D.E."/>
            <person name="Daum C."/>
            <person name="Ezra D."/>
            <person name="Gonzalez J.B."/>
            <person name="Henrissat B."/>
            <person name="Kuo A."/>
            <person name="Liang C."/>
            <person name="Lipzen A."/>
            <person name="Lutzoni F."/>
            <person name="Magnuson J."/>
            <person name="Mondo S."/>
            <person name="Nolan M."/>
            <person name="Ohm R."/>
            <person name="Pangilinan J."/>
            <person name="Park H.-J."/>
            <person name="Ramirez L."/>
            <person name="Alfaro M."/>
            <person name="Sun H."/>
            <person name="Tritt A."/>
            <person name="Yoshinaga Y."/>
            <person name="Zwiers L.-H."/>
            <person name="Turgeon B.G."/>
            <person name="Goodwin S.B."/>
            <person name="Spatafora J.W."/>
            <person name="Crous P.W."/>
            <person name="Grigoriev I.V."/>
        </authorList>
    </citation>
    <scope>NUCLEOTIDE SEQUENCE</scope>
    <source>
        <strain evidence="2">IPT5</strain>
    </source>
</reference>